<feature type="chain" id="PRO_5039963636" description="S-protein homolog" evidence="6">
    <location>
        <begin position="30"/>
        <end position="151"/>
    </location>
</feature>
<evidence type="ECO:0000256" key="6">
    <source>
        <dbReference type="RuleBase" id="RU367044"/>
    </source>
</evidence>
<dbReference type="GO" id="GO:0005576">
    <property type="term" value="C:extracellular region"/>
    <property type="evidence" value="ECO:0007669"/>
    <property type="project" value="UniProtKB-SubCell"/>
</dbReference>
<evidence type="ECO:0000256" key="3">
    <source>
        <dbReference type="ARBA" id="ARBA00022471"/>
    </source>
</evidence>
<dbReference type="EMBL" id="MNCJ02000321">
    <property type="protein sequence ID" value="KAF5803524.1"/>
    <property type="molecule type" value="Genomic_DNA"/>
</dbReference>
<organism evidence="7 8">
    <name type="scientific">Helianthus annuus</name>
    <name type="common">Common sunflower</name>
    <dbReference type="NCBI Taxonomy" id="4232"/>
    <lineage>
        <taxon>Eukaryota</taxon>
        <taxon>Viridiplantae</taxon>
        <taxon>Streptophyta</taxon>
        <taxon>Embryophyta</taxon>
        <taxon>Tracheophyta</taxon>
        <taxon>Spermatophyta</taxon>
        <taxon>Magnoliopsida</taxon>
        <taxon>eudicotyledons</taxon>
        <taxon>Gunneridae</taxon>
        <taxon>Pentapetalae</taxon>
        <taxon>asterids</taxon>
        <taxon>campanulids</taxon>
        <taxon>Asterales</taxon>
        <taxon>Asteraceae</taxon>
        <taxon>Asteroideae</taxon>
        <taxon>Heliantheae alliance</taxon>
        <taxon>Heliantheae</taxon>
        <taxon>Helianthus</taxon>
    </lineage>
</organism>
<dbReference type="PANTHER" id="PTHR31232:SF172">
    <property type="entry name" value="S-PROTEIN HOMOLOG"/>
    <property type="match status" value="1"/>
</dbReference>
<keyword evidence="3 6" id="KW-0713">Self-incompatibility</keyword>
<keyword evidence="8" id="KW-1185">Reference proteome</keyword>
<keyword evidence="5 6" id="KW-0732">Signal</keyword>
<dbReference type="Pfam" id="PF05938">
    <property type="entry name" value="Self-incomp_S1"/>
    <property type="match status" value="1"/>
</dbReference>
<dbReference type="Gramene" id="mRNA:HanXRQr2_Chr06g0272341">
    <property type="protein sequence ID" value="CDS:HanXRQr2_Chr06g0272341.1"/>
    <property type="gene ID" value="HanXRQr2_Chr06g0272341"/>
</dbReference>
<dbReference type="AlphaFoldDB" id="A0A9K3NKG9"/>
<gene>
    <name evidence="7" type="ORF">HanXRQr2_Chr06g0272341</name>
</gene>
<evidence type="ECO:0000256" key="5">
    <source>
        <dbReference type="ARBA" id="ARBA00022729"/>
    </source>
</evidence>
<proteinExistence type="inferred from homology"/>
<keyword evidence="4 6" id="KW-0964">Secreted</keyword>
<dbReference type="InterPro" id="IPR010264">
    <property type="entry name" value="Self-incomp_S1"/>
</dbReference>
<protein>
    <recommendedName>
        <fullName evidence="6">S-protein homolog</fullName>
    </recommendedName>
</protein>
<feature type="signal peptide" evidence="6">
    <location>
        <begin position="1"/>
        <end position="29"/>
    </location>
</feature>
<reference evidence="7" key="1">
    <citation type="journal article" date="2017" name="Nature">
        <title>The sunflower genome provides insights into oil metabolism, flowering and Asterid evolution.</title>
        <authorList>
            <person name="Badouin H."/>
            <person name="Gouzy J."/>
            <person name="Grassa C.J."/>
            <person name="Murat F."/>
            <person name="Staton S.E."/>
            <person name="Cottret L."/>
            <person name="Lelandais-Briere C."/>
            <person name="Owens G.L."/>
            <person name="Carrere S."/>
            <person name="Mayjonade B."/>
            <person name="Legrand L."/>
            <person name="Gill N."/>
            <person name="Kane N.C."/>
            <person name="Bowers J.E."/>
            <person name="Hubner S."/>
            <person name="Bellec A."/>
            <person name="Berard A."/>
            <person name="Berges H."/>
            <person name="Blanchet N."/>
            <person name="Boniface M.C."/>
            <person name="Brunel D."/>
            <person name="Catrice O."/>
            <person name="Chaidir N."/>
            <person name="Claudel C."/>
            <person name="Donnadieu C."/>
            <person name="Faraut T."/>
            <person name="Fievet G."/>
            <person name="Helmstetter N."/>
            <person name="King M."/>
            <person name="Knapp S.J."/>
            <person name="Lai Z."/>
            <person name="Le Paslier M.C."/>
            <person name="Lippi Y."/>
            <person name="Lorenzon L."/>
            <person name="Mandel J.R."/>
            <person name="Marage G."/>
            <person name="Marchand G."/>
            <person name="Marquand E."/>
            <person name="Bret-Mestries E."/>
            <person name="Morien E."/>
            <person name="Nambeesan S."/>
            <person name="Nguyen T."/>
            <person name="Pegot-Espagnet P."/>
            <person name="Pouilly N."/>
            <person name="Raftis F."/>
            <person name="Sallet E."/>
            <person name="Schiex T."/>
            <person name="Thomas J."/>
            <person name="Vandecasteele C."/>
            <person name="Vares D."/>
            <person name="Vear F."/>
            <person name="Vautrin S."/>
            <person name="Crespi M."/>
            <person name="Mangin B."/>
            <person name="Burke J.M."/>
            <person name="Salse J."/>
            <person name="Munos S."/>
            <person name="Vincourt P."/>
            <person name="Rieseberg L.H."/>
            <person name="Langlade N.B."/>
        </authorList>
    </citation>
    <scope>NUCLEOTIDE SEQUENCE</scope>
    <source>
        <tissue evidence="7">Leaves</tissue>
    </source>
</reference>
<name>A0A9K3NKG9_HELAN</name>
<reference evidence="7" key="2">
    <citation type="submission" date="2020-06" db="EMBL/GenBank/DDBJ databases">
        <title>Helianthus annuus Genome sequencing and assembly Release 2.</title>
        <authorList>
            <person name="Gouzy J."/>
            <person name="Langlade N."/>
            <person name="Munos S."/>
        </authorList>
    </citation>
    <scope>NUCLEOTIDE SEQUENCE</scope>
    <source>
        <tissue evidence="7">Leaves</tissue>
    </source>
</reference>
<comment type="subcellular location">
    <subcellularLocation>
        <location evidence="1 6">Secreted</location>
    </subcellularLocation>
</comment>
<accession>A0A9K3NKG9</accession>
<sequence>MSIFYIMKSCSLFIALTYFSCFLVTPSHSQCFLSRHWSVYMYNGIPNSQIDVHVRSGDDDLGHHNITIDLGYKFSFCESIFDNTLFVGDFIDNSRSAHFHVFDRSIGEIIHCLIGGHADVYWLLKEDGYYLSREFKSDINDPTWMFRGNWE</sequence>
<dbReference type="GO" id="GO:0060320">
    <property type="term" value="P:rejection of self pollen"/>
    <property type="evidence" value="ECO:0007669"/>
    <property type="project" value="UniProtKB-KW"/>
</dbReference>
<evidence type="ECO:0000313" key="7">
    <source>
        <dbReference type="EMBL" id="KAF5803524.1"/>
    </source>
</evidence>
<comment type="similarity">
    <text evidence="2 6">Belongs to the plant self-incompatibility (S1) protein family.</text>
</comment>
<comment type="caution">
    <text evidence="7">The sequence shown here is derived from an EMBL/GenBank/DDBJ whole genome shotgun (WGS) entry which is preliminary data.</text>
</comment>
<evidence type="ECO:0000256" key="2">
    <source>
        <dbReference type="ARBA" id="ARBA00005581"/>
    </source>
</evidence>
<evidence type="ECO:0000256" key="4">
    <source>
        <dbReference type="ARBA" id="ARBA00022525"/>
    </source>
</evidence>
<dbReference type="Proteomes" id="UP000215914">
    <property type="component" value="Unassembled WGS sequence"/>
</dbReference>
<evidence type="ECO:0000256" key="1">
    <source>
        <dbReference type="ARBA" id="ARBA00004613"/>
    </source>
</evidence>
<evidence type="ECO:0000313" key="8">
    <source>
        <dbReference type="Proteomes" id="UP000215914"/>
    </source>
</evidence>
<dbReference type="PANTHER" id="PTHR31232">
    <property type="match status" value="1"/>
</dbReference>